<keyword evidence="9" id="KW-1185">Reference proteome</keyword>
<keyword evidence="2" id="KW-1003">Cell membrane</keyword>
<evidence type="ECO:0000259" key="7">
    <source>
        <dbReference type="PROSITE" id="PS50850"/>
    </source>
</evidence>
<feature type="transmembrane region" description="Helical" evidence="6">
    <location>
        <begin position="267"/>
        <end position="284"/>
    </location>
</feature>
<feature type="transmembrane region" description="Helical" evidence="6">
    <location>
        <begin position="100"/>
        <end position="121"/>
    </location>
</feature>
<feature type="transmembrane region" description="Helical" evidence="6">
    <location>
        <begin position="236"/>
        <end position="255"/>
    </location>
</feature>
<dbReference type="InterPro" id="IPR050189">
    <property type="entry name" value="MFS_Efflux_Transporters"/>
</dbReference>
<organism evidence="8 9">
    <name type="scientific">Pontibacter rugosus</name>
    <dbReference type="NCBI Taxonomy" id="1745966"/>
    <lineage>
        <taxon>Bacteria</taxon>
        <taxon>Pseudomonadati</taxon>
        <taxon>Bacteroidota</taxon>
        <taxon>Cytophagia</taxon>
        <taxon>Cytophagales</taxon>
        <taxon>Hymenobacteraceae</taxon>
        <taxon>Pontibacter</taxon>
    </lineage>
</organism>
<dbReference type="InterPro" id="IPR020846">
    <property type="entry name" value="MFS_dom"/>
</dbReference>
<dbReference type="PANTHER" id="PTHR43124">
    <property type="entry name" value="PURINE EFFLUX PUMP PBUE"/>
    <property type="match status" value="1"/>
</dbReference>
<feature type="transmembrane region" description="Helical" evidence="6">
    <location>
        <begin position="42"/>
        <end position="61"/>
    </location>
</feature>
<feature type="domain" description="Major facilitator superfamily (MFS) profile" evidence="7">
    <location>
        <begin position="4"/>
        <end position="380"/>
    </location>
</feature>
<evidence type="ECO:0000256" key="5">
    <source>
        <dbReference type="ARBA" id="ARBA00023136"/>
    </source>
</evidence>
<feature type="transmembrane region" description="Helical" evidence="6">
    <location>
        <begin position="331"/>
        <end position="353"/>
    </location>
</feature>
<feature type="transmembrane region" description="Helical" evidence="6">
    <location>
        <begin position="133"/>
        <end position="152"/>
    </location>
</feature>
<evidence type="ECO:0000256" key="2">
    <source>
        <dbReference type="ARBA" id="ARBA00022475"/>
    </source>
</evidence>
<dbReference type="RefSeq" id="WP_377527485.1">
    <property type="nucleotide sequence ID" value="NZ_JBHTLD010000094.1"/>
</dbReference>
<dbReference type="PANTHER" id="PTHR43124:SF6">
    <property type="entry name" value="TRANSPORTER ARAJ-RELATED"/>
    <property type="match status" value="1"/>
</dbReference>
<dbReference type="PROSITE" id="PS50850">
    <property type="entry name" value="MFS"/>
    <property type="match status" value="1"/>
</dbReference>
<feature type="transmembrane region" description="Helical" evidence="6">
    <location>
        <begin position="201"/>
        <end position="224"/>
    </location>
</feature>
<comment type="subcellular location">
    <subcellularLocation>
        <location evidence="1">Cell membrane</location>
        <topology evidence="1">Multi-pass membrane protein</topology>
    </subcellularLocation>
</comment>
<feature type="transmembrane region" description="Helical" evidence="6">
    <location>
        <begin position="158"/>
        <end position="180"/>
    </location>
</feature>
<evidence type="ECO:0000313" key="9">
    <source>
        <dbReference type="Proteomes" id="UP001597094"/>
    </source>
</evidence>
<protein>
    <submittedName>
        <fullName evidence="8">MFS transporter</fullName>
    </submittedName>
</protein>
<keyword evidence="3 6" id="KW-0812">Transmembrane</keyword>
<name>A0ABW3SQ71_9BACT</name>
<evidence type="ECO:0000256" key="4">
    <source>
        <dbReference type="ARBA" id="ARBA00022989"/>
    </source>
</evidence>
<dbReference type="CDD" id="cd17324">
    <property type="entry name" value="MFS_NepI_like"/>
    <property type="match status" value="1"/>
</dbReference>
<dbReference type="Proteomes" id="UP001597094">
    <property type="component" value="Unassembled WGS sequence"/>
</dbReference>
<dbReference type="SUPFAM" id="SSF103473">
    <property type="entry name" value="MFS general substrate transporter"/>
    <property type="match status" value="1"/>
</dbReference>
<comment type="caution">
    <text evidence="8">The sequence shown here is derived from an EMBL/GenBank/DDBJ whole genome shotgun (WGS) entry which is preliminary data.</text>
</comment>
<keyword evidence="4 6" id="KW-1133">Transmembrane helix</keyword>
<keyword evidence="5 6" id="KW-0472">Membrane</keyword>
<evidence type="ECO:0000313" key="8">
    <source>
        <dbReference type="EMBL" id="MFD1186810.1"/>
    </source>
</evidence>
<feature type="transmembrane region" description="Helical" evidence="6">
    <location>
        <begin position="359"/>
        <end position="376"/>
    </location>
</feature>
<accession>A0ABW3SQ71</accession>
<dbReference type="Pfam" id="PF07690">
    <property type="entry name" value="MFS_1"/>
    <property type="match status" value="1"/>
</dbReference>
<evidence type="ECO:0000256" key="6">
    <source>
        <dbReference type="SAM" id="Phobius"/>
    </source>
</evidence>
<dbReference type="InterPro" id="IPR011701">
    <property type="entry name" value="MFS"/>
</dbReference>
<dbReference type="EMBL" id="JBHTLD010000094">
    <property type="protein sequence ID" value="MFD1186810.1"/>
    <property type="molecule type" value="Genomic_DNA"/>
</dbReference>
<dbReference type="InterPro" id="IPR036259">
    <property type="entry name" value="MFS_trans_sf"/>
</dbReference>
<reference evidence="9" key="1">
    <citation type="journal article" date="2019" name="Int. J. Syst. Evol. Microbiol.">
        <title>The Global Catalogue of Microorganisms (GCM) 10K type strain sequencing project: providing services to taxonomists for standard genome sequencing and annotation.</title>
        <authorList>
            <consortium name="The Broad Institute Genomics Platform"/>
            <consortium name="The Broad Institute Genome Sequencing Center for Infectious Disease"/>
            <person name="Wu L."/>
            <person name="Ma J."/>
        </authorList>
    </citation>
    <scope>NUCLEOTIDE SEQUENCE [LARGE SCALE GENOMIC DNA]</scope>
    <source>
        <strain evidence="9">JCM 31319</strain>
    </source>
</reference>
<feature type="transmembrane region" description="Helical" evidence="6">
    <location>
        <begin position="70"/>
        <end position="88"/>
    </location>
</feature>
<evidence type="ECO:0000256" key="1">
    <source>
        <dbReference type="ARBA" id="ARBA00004651"/>
    </source>
</evidence>
<sequence>MKKRLLPLALGGLGIGTTEFVIMGLLSDVAADFNISIPEAGYMISAYALGVVIGAPLLVVASRSFPPKKILWALMVMFTLFNACSAFAPTSMTLLLSRLMAGLPHGAFFGVGSVVASRLAVKGKEAQAISTMFAGLTIANLLTVPLGTYIGHHFSWRYTFGLITVIGLLTLLLIQLWLPALEASKTGNVRSQLSFFKSREAWLILLITAIGTGGLFAWISYIAPLMTEVAGFAPEQVSYILVLAGFGMVVGNFAGGRLADKIEPVKACLVLLLCMAATLLIIYFTSESKVMALLMTFVAGGLSLAIAAPIQILMIKTAKGAEMLGAATTQAAFNIGNALGAFFGGLPIAMGFGYTSPELVGVSMATIGAMIAIVLIKRQRSNRAEKLSPSFQESPV</sequence>
<dbReference type="Gene3D" id="1.20.1250.20">
    <property type="entry name" value="MFS general substrate transporter like domains"/>
    <property type="match status" value="2"/>
</dbReference>
<gene>
    <name evidence="8" type="ORF">ACFQ2O_11380</name>
</gene>
<feature type="transmembrane region" description="Helical" evidence="6">
    <location>
        <begin position="290"/>
        <end position="310"/>
    </location>
</feature>
<proteinExistence type="predicted"/>
<evidence type="ECO:0000256" key="3">
    <source>
        <dbReference type="ARBA" id="ARBA00022692"/>
    </source>
</evidence>